<dbReference type="EMBL" id="VULX01000015">
    <property type="protein sequence ID" value="MSR91748.1"/>
    <property type="molecule type" value="Genomic_DNA"/>
</dbReference>
<accession>A0A7X2MZ81</accession>
<evidence type="ECO:0000256" key="2">
    <source>
        <dbReference type="ARBA" id="ARBA00011900"/>
    </source>
</evidence>
<dbReference type="NCBIfam" id="TIGR00571">
    <property type="entry name" value="dam"/>
    <property type="match status" value="1"/>
</dbReference>
<protein>
    <recommendedName>
        <fullName evidence="2">site-specific DNA-methyltransferase (adenine-specific)</fullName>
        <ecNumber evidence="2">2.1.1.72</ecNumber>
    </recommendedName>
</protein>
<dbReference type="InterPro" id="IPR029063">
    <property type="entry name" value="SAM-dependent_MTases_sf"/>
</dbReference>
<evidence type="ECO:0000256" key="3">
    <source>
        <dbReference type="ARBA" id="ARBA00022603"/>
    </source>
</evidence>
<keyword evidence="8" id="KW-1185">Reference proteome</keyword>
<dbReference type="InterPro" id="IPR023095">
    <property type="entry name" value="Ade_MeTrfase_dom_2"/>
</dbReference>
<comment type="similarity">
    <text evidence="1">Belongs to the N(4)/N(6)-methyltransferase family.</text>
</comment>
<dbReference type="GO" id="GO:0009007">
    <property type="term" value="F:site-specific DNA-methyltransferase (adenine-specific) activity"/>
    <property type="evidence" value="ECO:0007669"/>
    <property type="project" value="UniProtKB-EC"/>
</dbReference>
<dbReference type="GO" id="GO:0006298">
    <property type="term" value="P:mismatch repair"/>
    <property type="evidence" value="ECO:0007669"/>
    <property type="project" value="TreeGrafter"/>
</dbReference>
<dbReference type="AlphaFoldDB" id="A0A7X2MZ81"/>
<keyword evidence="5" id="KW-0949">S-adenosyl-L-methionine</keyword>
<dbReference type="InterPro" id="IPR012186">
    <property type="entry name" value="Ade-mod_methylase_MStsI"/>
</dbReference>
<organism evidence="7 8">
    <name type="scientific">Inconstantimicrobium porci</name>
    <dbReference type="NCBI Taxonomy" id="2652291"/>
    <lineage>
        <taxon>Bacteria</taxon>
        <taxon>Bacillati</taxon>
        <taxon>Bacillota</taxon>
        <taxon>Clostridia</taxon>
        <taxon>Eubacteriales</taxon>
        <taxon>Clostridiaceae</taxon>
        <taxon>Inconstantimicrobium</taxon>
    </lineage>
</organism>
<reference evidence="7 8" key="1">
    <citation type="submission" date="2019-08" db="EMBL/GenBank/DDBJ databases">
        <title>In-depth cultivation of the pig gut microbiome towards novel bacterial diversity and tailored functional studies.</title>
        <authorList>
            <person name="Wylensek D."/>
            <person name="Hitch T.C.A."/>
            <person name="Clavel T."/>
        </authorList>
    </citation>
    <scope>NUCLEOTIDE SEQUENCE [LARGE SCALE GENOMIC DNA]</scope>
    <source>
        <strain evidence="7 8">WCA-383-APC-5B</strain>
    </source>
</reference>
<evidence type="ECO:0000313" key="8">
    <source>
        <dbReference type="Proteomes" id="UP000460287"/>
    </source>
</evidence>
<dbReference type="GO" id="GO:1904047">
    <property type="term" value="F:S-adenosyl-L-methionine binding"/>
    <property type="evidence" value="ECO:0007669"/>
    <property type="project" value="TreeGrafter"/>
</dbReference>
<evidence type="ECO:0000313" key="7">
    <source>
        <dbReference type="EMBL" id="MSR91748.1"/>
    </source>
</evidence>
<dbReference type="Proteomes" id="UP000460287">
    <property type="component" value="Unassembled WGS sequence"/>
</dbReference>
<comment type="caution">
    <text evidence="7">The sequence shown here is derived from an EMBL/GenBank/DDBJ whole genome shotgun (WGS) entry which is preliminary data.</text>
</comment>
<name>A0A7X2MZ81_9CLOT</name>
<proteinExistence type="inferred from homology"/>
<dbReference type="PANTHER" id="PTHR30481">
    <property type="entry name" value="DNA ADENINE METHYLASE"/>
    <property type="match status" value="1"/>
</dbReference>
<dbReference type="EC" id="2.1.1.72" evidence="2"/>
<evidence type="ECO:0000256" key="4">
    <source>
        <dbReference type="ARBA" id="ARBA00022679"/>
    </source>
</evidence>
<dbReference type="Pfam" id="PF02086">
    <property type="entry name" value="MethyltransfD12"/>
    <property type="match status" value="2"/>
</dbReference>
<dbReference type="PRINTS" id="PR00505">
    <property type="entry name" value="D12N6MTFRASE"/>
</dbReference>
<dbReference type="SUPFAM" id="SSF53335">
    <property type="entry name" value="S-adenosyl-L-methionine-dependent methyltransferases"/>
    <property type="match status" value="2"/>
</dbReference>
<dbReference type="Gene3D" id="3.40.50.150">
    <property type="entry name" value="Vaccinia Virus protein VP39"/>
    <property type="match status" value="1"/>
</dbReference>
<keyword evidence="3 7" id="KW-0489">Methyltransferase</keyword>
<evidence type="ECO:0000256" key="6">
    <source>
        <dbReference type="ARBA" id="ARBA00047942"/>
    </source>
</evidence>
<dbReference type="Gene3D" id="1.10.1020.10">
    <property type="entry name" value="Adenine-specific Methyltransferase, Domain 2"/>
    <property type="match status" value="1"/>
</dbReference>
<keyword evidence="4 7" id="KW-0808">Transferase</keyword>
<comment type="catalytic activity">
    <reaction evidence="6">
        <text>a 2'-deoxyadenosine in DNA + S-adenosyl-L-methionine = an N(6)-methyl-2'-deoxyadenosine in DNA + S-adenosyl-L-homocysteine + H(+)</text>
        <dbReference type="Rhea" id="RHEA:15197"/>
        <dbReference type="Rhea" id="RHEA-COMP:12418"/>
        <dbReference type="Rhea" id="RHEA-COMP:12419"/>
        <dbReference type="ChEBI" id="CHEBI:15378"/>
        <dbReference type="ChEBI" id="CHEBI:57856"/>
        <dbReference type="ChEBI" id="CHEBI:59789"/>
        <dbReference type="ChEBI" id="CHEBI:90615"/>
        <dbReference type="ChEBI" id="CHEBI:90616"/>
        <dbReference type="EC" id="2.1.1.72"/>
    </reaction>
</comment>
<sequence length="617" mass="71873">MRYLGSKVKLLNTIEDIIEKYDIDGETFGDLFAGTSCVGDYFKDRYKIQANDFLYFSYVISKAKLNNSRIPSFSNFTKEYKRNIFDWLNSLEFTADSNYFIYNNYTPIGERMFFTEDNGKKIDGIRIKIEELYREQIISENEYFFLLASLIESTTRFSNTSGTYEAFFKFWDPRATKDFVLEPLEMNEQELFAKNDVYNEETNSLVRRIEGDIAYIDPPYTVTQYVSAYHMLDTIAKYDSPEIKGVGGKRGRGNKNSLYAQRTKALQAFEDLFRQINYKHILVSYSNQGLVSIDELVELAKIFAKDGKVYIESTDYREYQNHRSSNKRNGKSLNEVVIYFQKDMSLNKSPLNYSGSKDTLLPAIIKELPPSVNTFVDVMGGAFNVGANIIATDCVVYNELNPFIYEIIEWLLKTDKAEIIEAIEEGIAKYKLEKGEKEPFDKLRRDYNEVDNSPLNLYLLHMYSFQNMIRFNGKHKFNTPIGVAGYSEDIKQRILNFKVKAKNLKMMNDDYTSINWSEFPSDTVFYFDPPYFITSAAYNDGKRGMKGWSADEEVELLNILSHIDSLGYKFMLSNVMHHKDRTNHLLQKWAEEHKYRVIDIGTSGWRYAKNEVLIVNY</sequence>
<dbReference type="PIRSF" id="PIRSF036638">
    <property type="entry name" value="M_m6A_StsI"/>
    <property type="match status" value="1"/>
</dbReference>
<dbReference type="GO" id="GO:0043565">
    <property type="term" value="F:sequence-specific DNA binding"/>
    <property type="evidence" value="ECO:0007669"/>
    <property type="project" value="TreeGrafter"/>
</dbReference>
<evidence type="ECO:0000256" key="5">
    <source>
        <dbReference type="ARBA" id="ARBA00022691"/>
    </source>
</evidence>
<evidence type="ECO:0000256" key="1">
    <source>
        <dbReference type="ARBA" id="ARBA00006594"/>
    </source>
</evidence>
<dbReference type="PANTHER" id="PTHR30481:SF3">
    <property type="entry name" value="DNA ADENINE METHYLASE"/>
    <property type="match status" value="1"/>
</dbReference>
<dbReference type="GO" id="GO:0009307">
    <property type="term" value="P:DNA restriction-modification system"/>
    <property type="evidence" value="ECO:0007669"/>
    <property type="project" value="InterPro"/>
</dbReference>
<dbReference type="GO" id="GO:0032259">
    <property type="term" value="P:methylation"/>
    <property type="evidence" value="ECO:0007669"/>
    <property type="project" value="UniProtKB-KW"/>
</dbReference>
<dbReference type="InterPro" id="IPR012327">
    <property type="entry name" value="MeTrfase_D12"/>
</dbReference>
<gene>
    <name evidence="7" type="ORF">FYJ33_10130</name>
</gene>